<accession>A0A0P6CSN7</accession>
<dbReference type="Pfam" id="PF01391">
    <property type="entry name" value="Collagen"/>
    <property type="match status" value="1"/>
</dbReference>
<dbReference type="PANTHER" id="PTHR24637">
    <property type="entry name" value="COLLAGEN"/>
    <property type="match status" value="1"/>
</dbReference>
<keyword evidence="2" id="KW-0732">Signal</keyword>
<name>A0A0P6CSN7_9CRUS</name>
<evidence type="ECO:0000256" key="2">
    <source>
        <dbReference type="SAM" id="SignalP"/>
    </source>
</evidence>
<reference evidence="3 4" key="1">
    <citation type="submission" date="2016-03" db="EMBL/GenBank/DDBJ databases">
        <title>EvidentialGene: Evidence-directed Construction of Genes on Genomes.</title>
        <authorList>
            <person name="Gilbert D.G."/>
            <person name="Choi J.-H."/>
            <person name="Mockaitis K."/>
            <person name="Colbourne J."/>
            <person name="Pfrender M."/>
        </authorList>
    </citation>
    <scope>NUCLEOTIDE SEQUENCE [LARGE SCALE GENOMIC DNA]</scope>
    <source>
        <strain evidence="3 4">Xinb3</strain>
        <tissue evidence="3">Complete organism</tissue>
    </source>
</reference>
<dbReference type="EMBL" id="LRGB01001361">
    <property type="protein sequence ID" value="KZS12711.1"/>
    <property type="molecule type" value="Genomic_DNA"/>
</dbReference>
<comment type="caution">
    <text evidence="3">The sequence shown here is derived from an EMBL/GenBank/DDBJ whole genome shotgun (WGS) entry which is preliminary data.</text>
</comment>
<feature type="compositionally biased region" description="Low complexity" evidence="1">
    <location>
        <begin position="194"/>
        <end position="233"/>
    </location>
</feature>
<dbReference type="PANTHER" id="PTHR24637:SF422">
    <property type="entry name" value="COLLAGEN IV NC1 DOMAIN-CONTAINING PROTEIN"/>
    <property type="match status" value="1"/>
</dbReference>
<protein>
    <submittedName>
        <fullName evidence="3">Uncharacterized protein</fullName>
    </submittedName>
</protein>
<gene>
    <name evidence="3" type="ORF">APZ42_022890</name>
</gene>
<feature type="signal peptide" evidence="2">
    <location>
        <begin position="1"/>
        <end position="22"/>
    </location>
</feature>
<evidence type="ECO:0000313" key="4">
    <source>
        <dbReference type="Proteomes" id="UP000076858"/>
    </source>
</evidence>
<dbReference type="OrthoDB" id="6374965at2759"/>
<evidence type="ECO:0000256" key="1">
    <source>
        <dbReference type="SAM" id="MobiDB-lite"/>
    </source>
</evidence>
<feature type="compositionally biased region" description="Low complexity" evidence="1">
    <location>
        <begin position="243"/>
        <end position="252"/>
    </location>
</feature>
<keyword evidence="4" id="KW-1185">Reference proteome</keyword>
<organism evidence="3 4">
    <name type="scientific">Daphnia magna</name>
    <dbReference type="NCBI Taxonomy" id="35525"/>
    <lineage>
        <taxon>Eukaryota</taxon>
        <taxon>Metazoa</taxon>
        <taxon>Ecdysozoa</taxon>
        <taxon>Arthropoda</taxon>
        <taxon>Crustacea</taxon>
        <taxon>Branchiopoda</taxon>
        <taxon>Diplostraca</taxon>
        <taxon>Cladocera</taxon>
        <taxon>Anomopoda</taxon>
        <taxon>Daphniidae</taxon>
        <taxon>Daphnia</taxon>
    </lineage>
</organism>
<feature type="region of interest" description="Disordered" evidence="1">
    <location>
        <begin position="192"/>
        <end position="290"/>
    </location>
</feature>
<feature type="compositionally biased region" description="Pro residues" evidence="1">
    <location>
        <begin position="254"/>
        <end position="282"/>
    </location>
</feature>
<evidence type="ECO:0000313" key="3">
    <source>
        <dbReference type="EMBL" id="KZS12711.1"/>
    </source>
</evidence>
<dbReference type="InterPro" id="IPR008160">
    <property type="entry name" value="Collagen"/>
</dbReference>
<proteinExistence type="predicted"/>
<dbReference type="STRING" id="35525.A0A0P6CSN7"/>
<sequence length="290" mass="29574">MLLSFLIYCSCFLAFLPIIGEGSNSNNQEIQDSFDILKSHCPHLLSHVAELSHSNLDSLLRYVSADDEPTTNQPQHPSAVDNVVDFPINEKSDTTTSPAGSSRPKKYIDVLQQLLKKRPHVEGRPPINEAKDGSRHVRSLPIGPPGPFDEMLRDEDNEISQSEPKIFGLKWYLLGLKLNLLSALCKCPPGPPGETGATGATGPTGPTGATGAIGPTGATGPTGPTGDTGAVGPNGPPGPTGAPGPTGDTGAVGPPGPPGPTGAPGPTGDPGPEGPRGPPGPPGNNAGGNL</sequence>
<dbReference type="Proteomes" id="UP000076858">
    <property type="component" value="Unassembled WGS sequence"/>
</dbReference>
<feature type="region of interest" description="Disordered" evidence="1">
    <location>
        <begin position="122"/>
        <end position="147"/>
    </location>
</feature>
<feature type="chain" id="PRO_5013463338" evidence="2">
    <location>
        <begin position="23"/>
        <end position="290"/>
    </location>
</feature>
<dbReference type="AlphaFoldDB" id="A0A0P6CSN7"/>